<accession>A0AAJ6IDY1</accession>
<evidence type="ECO:0000313" key="2">
    <source>
        <dbReference type="EMBL" id="MDG9788446.1"/>
    </source>
</evidence>
<dbReference type="AlphaFoldDB" id="A0AAJ6IDY1"/>
<reference evidence="2" key="1">
    <citation type="submission" date="2022-09" db="EMBL/GenBank/DDBJ databases">
        <title>Intensive care unit water sources are persistently colonized with multi-drug resistant bacteria and are the site of extensive horizontal gene transfer of antibiotic resistance genes.</title>
        <authorList>
            <person name="Diorio-Toth L."/>
        </authorList>
    </citation>
    <scope>NUCLEOTIDE SEQUENCE</scope>
    <source>
        <strain evidence="2">GD04065</strain>
    </source>
</reference>
<keyword evidence="1" id="KW-0472">Membrane</keyword>
<organism evidence="3 4">
    <name type="scientific">Acinetobacter johnsonii</name>
    <dbReference type="NCBI Taxonomy" id="40214"/>
    <lineage>
        <taxon>Bacteria</taxon>
        <taxon>Pseudomonadati</taxon>
        <taxon>Pseudomonadota</taxon>
        <taxon>Gammaproteobacteria</taxon>
        <taxon>Moraxellales</taxon>
        <taxon>Moraxellaceae</taxon>
        <taxon>Acinetobacter</taxon>
    </lineage>
</organism>
<dbReference type="EMBL" id="JAOECG010000032">
    <property type="protein sequence ID" value="MDG9788446.1"/>
    <property type="molecule type" value="Genomic_DNA"/>
</dbReference>
<keyword evidence="1" id="KW-1133">Transmembrane helix</keyword>
<dbReference type="RefSeq" id="WP_010326487.1">
    <property type="nucleotide sequence ID" value="NZ_CANMLB010000013.1"/>
</dbReference>
<reference evidence="3 4" key="2">
    <citation type="submission" date="2023-04" db="EMBL/GenBank/DDBJ databases">
        <title>Acinetobacter johnsonii isolate AYTCM encoding NDM-1, OXA-58 and PER-1.</title>
        <authorList>
            <person name="Tian C."/>
            <person name="Wang S."/>
            <person name="Fan X."/>
            <person name="Xia D."/>
        </authorList>
    </citation>
    <scope>NUCLEOTIDE SEQUENCE [LARGE SCALE GENOMIC DNA]</scope>
    <source>
        <strain evidence="3 4">AYTCM</strain>
    </source>
</reference>
<feature type="transmembrane region" description="Helical" evidence="1">
    <location>
        <begin position="206"/>
        <end position="225"/>
    </location>
</feature>
<protein>
    <submittedName>
        <fullName evidence="3">CydX/CbdX family cytochrome bd oxidase small subunit</fullName>
    </submittedName>
</protein>
<evidence type="ECO:0000256" key="1">
    <source>
        <dbReference type="SAM" id="Phobius"/>
    </source>
</evidence>
<dbReference type="Proteomes" id="UP001157887">
    <property type="component" value="Unassembled WGS sequence"/>
</dbReference>
<gene>
    <name evidence="2" type="ORF">N7566_15940</name>
    <name evidence="3" type="ORF">QBJ73_13730</name>
</gene>
<dbReference type="EMBL" id="CP121776">
    <property type="protein sequence ID" value="WMG17432.1"/>
    <property type="molecule type" value="Genomic_DNA"/>
</dbReference>
<name>A0AAJ6IDY1_ACIJO</name>
<evidence type="ECO:0000313" key="4">
    <source>
        <dbReference type="Proteomes" id="UP001244586"/>
    </source>
</evidence>
<proteinExistence type="predicted"/>
<feature type="transmembrane region" description="Helical" evidence="1">
    <location>
        <begin position="237"/>
        <end position="258"/>
    </location>
</feature>
<sequence>MIIDEPIKNLIRNTSSDNQKLIERIKDDNMKIKSKITVEIEKVIDYLEELKDGKHIDYQASDKYPDLFDLNKHLIGGCVRQAARLKSIIESIETDSENLDYLFSISLPLKTVIKEYDEENYYLMPNDLAVTNASLFSMESFITALKREKDNYSRVITDEIRNIILHADDEISRFRRIRNIADNAKTENIYDQAVTKYRGLEKDYRWYFYWALGLTVAISLGTFFLKKVLIPAFLGNVEFWVLKASIIVVGVTLITYFLKQSTHYQRLADQNYQTQVELQAYPSFMESIPTEEAASVRKELALKYFGREIDGAAHKDMSNLISDQLKSTTEMVKAATDVLKVKG</sequence>
<keyword evidence="4" id="KW-1185">Reference proteome</keyword>
<keyword evidence="1" id="KW-0812">Transmembrane</keyword>
<evidence type="ECO:0000313" key="3">
    <source>
        <dbReference type="EMBL" id="WMG17432.1"/>
    </source>
</evidence>
<dbReference type="Proteomes" id="UP001244586">
    <property type="component" value="Chromosome"/>
</dbReference>